<keyword evidence="2" id="KW-1185">Reference proteome</keyword>
<evidence type="ECO:0008006" key="3">
    <source>
        <dbReference type="Google" id="ProtNLM"/>
    </source>
</evidence>
<proteinExistence type="predicted"/>
<evidence type="ECO:0000313" key="1">
    <source>
        <dbReference type="EMBL" id="NJQ14223.1"/>
    </source>
</evidence>
<reference evidence="1 2" key="1">
    <citation type="submission" date="2020-03" db="EMBL/GenBank/DDBJ databases">
        <title>Draft genome of Streptomyces sp. ventii, isolated from the Axial Seamount in the Pacific Ocean, and resequencing of the two type strains Streptomyces lonarensis strain NCL 716 and Streptomyces bohaiensis strain 11A07.</title>
        <authorList>
            <person name="Loughran R.M."/>
            <person name="Pfannmuller K.M."/>
            <person name="Wasson B.J."/>
            <person name="Deadmond M.C."/>
            <person name="Paddock B.E."/>
            <person name="Koyack M.J."/>
            <person name="Gallegos D.A."/>
            <person name="Mitchell E.A."/>
            <person name="Ushijima B."/>
            <person name="Saw J.H."/>
            <person name="Mcphail K.L."/>
            <person name="Videau P."/>
        </authorList>
    </citation>
    <scope>NUCLEOTIDE SEQUENCE [LARGE SCALE GENOMIC DNA]</scope>
    <source>
        <strain evidence="1 2">11A07</strain>
    </source>
</reference>
<protein>
    <recommendedName>
        <fullName evidence="3">Head-tail adaptor protein</fullName>
    </recommendedName>
</protein>
<accession>A0ABX1C806</accession>
<sequence length="121" mass="13534">MSAIGAAWWHRDRLTRVRADVVADAYGNPTRDWPNAVRAELPGEWRVQPMPGVDVDTAETLPRDGLDRSRRAYGPLDADVLATDRIEWDGETWVISGEIGRHRSPTGAIDHTVMTLTRMEG</sequence>
<dbReference type="Proteomes" id="UP000727056">
    <property type="component" value="Unassembled WGS sequence"/>
</dbReference>
<comment type="caution">
    <text evidence="1">The sequence shown here is derived from an EMBL/GenBank/DDBJ whole genome shotgun (WGS) entry which is preliminary data.</text>
</comment>
<organism evidence="1 2">
    <name type="scientific">Streptomyces bohaiensis</name>
    <dbReference type="NCBI Taxonomy" id="1431344"/>
    <lineage>
        <taxon>Bacteria</taxon>
        <taxon>Bacillati</taxon>
        <taxon>Actinomycetota</taxon>
        <taxon>Actinomycetes</taxon>
        <taxon>Kitasatosporales</taxon>
        <taxon>Streptomycetaceae</taxon>
        <taxon>Streptomyces</taxon>
    </lineage>
</organism>
<evidence type="ECO:0000313" key="2">
    <source>
        <dbReference type="Proteomes" id="UP000727056"/>
    </source>
</evidence>
<name>A0ABX1C806_9ACTN</name>
<dbReference type="EMBL" id="JAAVJC010000018">
    <property type="protein sequence ID" value="NJQ14223.1"/>
    <property type="molecule type" value="Genomic_DNA"/>
</dbReference>
<gene>
    <name evidence="1" type="ORF">HCN52_04540</name>
</gene>
<dbReference type="RefSeq" id="WP_168087055.1">
    <property type="nucleotide sequence ID" value="NZ_BHZH01000098.1"/>
</dbReference>